<dbReference type="InterPro" id="IPR015943">
    <property type="entry name" value="WD40/YVTN_repeat-like_dom_sf"/>
</dbReference>
<evidence type="ECO:0000313" key="2">
    <source>
        <dbReference type="EMBL" id="GGL85328.1"/>
    </source>
</evidence>
<dbReference type="Gene3D" id="2.130.10.10">
    <property type="entry name" value="YVTN repeat-like/Quinoprotein amine dehydrogenase"/>
    <property type="match status" value="1"/>
</dbReference>
<keyword evidence="3" id="KW-1185">Reference proteome</keyword>
<comment type="caution">
    <text evidence="2">The sequence shown here is derived from an EMBL/GenBank/DDBJ whole genome shotgun (WGS) entry which is preliminary data.</text>
</comment>
<keyword evidence="1" id="KW-0732">Signal</keyword>
<feature type="signal peptide" evidence="1">
    <location>
        <begin position="1"/>
        <end position="19"/>
    </location>
</feature>
<reference evidence="3" key="1">
    <citation type="journal article" date="2019" name="Int. J. Syst. Evol. Microbiol.">
        <title>The Global Catalogue of Microorganisms (GCM) 10K type strain sequencing project: providing services to taxonomists for standard genome sequencing and annotation.</title>
        <authorList>
            <consortium name="The Broad Institute Genomics Platform"/>
            <consortium name="The Broad Institute Genome Sequencing Center for Infectious Disease"/>
            <person name="Wu L."/>
            <person name="Ma J."/>
        </authorList>
    </citation>
    <scope>NUCLEOTIDE SEQUENCE [LARGE SCALE GENOMIC DNA]</scope>
    <source>
        <strain evidence="3">CGMCC 4.5581</strain>
    </source>
</reference>
<dbReference type="NCBIfam" id="NF045728">
    <property type="entry name" value="glycosyl_F510_1955"/>
    <property type="match status" value="1"/>
</dbReference>
<dbReference type="Proteomes" id="UP000648663">
    <property type="component" value="Unassembled WGS sequence"/>
</dbReference>
<gene>
    <name evidence="2" type="ORF">GCM10011589_47180</name>
</gene>
<dbReference type="CDD" id="cd15482">
    <property type="entry name" value="Sialidase_non-viral"/>
    <property type="match status" value="1"/>
</dbReference>
<evidence type="ECO:0000313" key="3">
    <source>
        <dbReference type="Proteomes" id="UP000648663"/>
    </source>
</evidence>
<organism evidence="2 3">
    <name type="scientific">Modestobacter marinus</name>
    <dbReference type="NCBI Taxonomy" id="477641"/>
    <lineage>
        <taxon>Bacteria</taxon>
        <taxon>Bacillati</taxon>
        <taxon>Actinomycetota</taxon>
        <taxon>Actinomycetes</taxon>
        <taxon>Geodermatophilales</taxon>
        <taxon>Geodermatophilaceae</taxon>
        <taxon>Modestobacter</taxon>
    </lineage>
</organism>
<proteinExistence type="predicted"/>
<name>A0ABQ2GBW1_9ACTN</name>
<sequence>MVVALLPAAVLLGACASEAPQQRATSSAPAPSPASALADISHVHGVGVDPADGSLFLATHEGLFQLTDGGGAALVSPVMDLMGFSVAGPGHFLASGHPGLEVDLPQPMGLIESTDSGRTWSPVSRQGQSDFHALTTSSVGVLGYDGDLLRSGDGQDWEQLSIPSEPHSLTTSSDGQLVLATTAQGLLRSADAGSTWSAVDGAPLLQVVDWADDGMDVAGVDPSGAVWTSSDGGISWTAGAALGSEPQAVAVSSAPGGLRVTVVTTAAVLESSDGGRTFDALLEP</sequence>
<accession>A0ABQ2GBW1</accession>
<evidence type="ECO:0008006" key="4">
    <source>
        <dbReference type="Google" id="ProtNLM"/>
    </source>
</evidence>
<protein>
    <recommendedName>
        <fullName evidence="4">Exo-alpha-sialidase</fullName>
    </recommendedName>
</protein>
<dbReference type="SUPFAM" id="SSF110296">
    <property type="entry name" value="Oligoxyloglucan reducing end-specific cellobiohydrolase"/>
    <property type="match status" value="1"/>
</dbReference>
<feature type="chain" id="PRO_5045121840" description="Exo-alpha-sialidase" evidence="1">
    <location>
        <begin position="20"/>
        <end position="284"/>
    </location>
</feature>
<dbReference type="EMBL" id="BMMI01000016">
    <property type="protein sequence ID" value="GGL85328.1"/>
    <property type="molecule type" value="Genomic_DNA"/>
</dbReference>
<evidence type="ECO:0000256" key="1">
    <source>
        <dbReference type="SAM" id="SignalP"/>
    </source>
</evidence>
<dbReference type="InterPro" id="IPR054817">
    <property type="entry name" value="Glycosyl_F510_1955-like"/>
</dbReference>